<evidence type="ECO:0008006" key="4">
    <source>
        <dbReference type="Google" id="ProtNLM"/>
    </source>
</evidence>
<accession>A0A0M4RQ98</accession>
<feature type="binding site" evidence="1">
    <location>
        <position position="222"/>
    </location>
    <ligand>
        <name>Mg(2+)</name>
        <dbReference type="ChEBI" id="CHEBI:18420"/>
        <label>1</label>
    </ligand>
</feature>
<keyword evidence="1" id="KW-0479">Metal-binding</keyword>
<feature type="binding site" evidence="1">
    <location>
        <position position="38"/>
    </location>
    <ligand>
        <name>Mg(2+)</name>
        <dbReference type="ChEBI" id="CHEBI:18420"/>
        <label>1</label>
    </ligand>
</feature>
<dbReference type="Gene3D" id="1.10.4080.10">
    <property type="entry name" value="ADP-ribosylation/Crystallin J1"/>
    <property type="match status" value="1"/>
</dbReference>
<gene>
    <name evidence="2" type="ORF">RN98_09360</name>
</gene>
<keyword evidence="1" id="KW-0460">Magnesium</keyword>
<proteinExistence type="predicted"/>
<dbReference type="InterPro" id="IPR050792">
    <property type="entry name" value="ADP-ribosylglycohydrolase"/>
</dbReference>
<feature type="binding site" evidence="1">
    <location>
        <position position="37"/>
    </location>
    <ligand>
        <name>Mg(2+)</name>
        <dbReference type="ChEBI" id="CHEBI:18420"/>
        <label>1</label>
    </ligand>
</feature>
<dbReference type="PANTHER" id="PTHR16222:SF12">
    <property type="entry name" value="ADP-RIBOSYLGLYCOHYDROLASE-RELATED"/>
    <property type="match status" value="1"/>
</dbReference>
<dbReference type="PANTHER" id="PTHR16222">
    <property type="entry name" value="ADP-RIBOSYLGLYCOHYDROLASE"/>
    <property type="match status" value="1"/>
</dbReference>
<organism evidence="2">
    <name type="scientific">Fusobacterium animalis</name>
    <dbReference type="NCBI Taxonomy" id="76859"/>
    <lineage>
        <taxon>Bacteria</taxon>
        <taxon>Fusobacteriati</taxon>
        <taxon>Fusobacteriota</taxon>
        <taxon>Fusobacteriia</taxon>
        <taxon>Fusobacteriales</taxon>
        <taxon>Fusobacteriaceae</taxon>
        <taxon>Fusobacterium</taxon>
    </lineage>
</organism>
<dbReference type="SUPFAM" id="SSF101478">
    <property type="entry name" value="ADP-ribosylglycohydrolase"/>
    <property type="match status" value="1"/>
</dbReference>
<dbReference type="Proteomes" id="UP000063147">
    <property type="component" value="Chromosome"/>
</dbReference>
<dbReference type="RefSeq" id="WP_060676568.1">
    <property type="nucleotide sequence ID" value="NZ_CP012713.1"/>
</dbReference>
<comment type="cofactor">
    <cofactor evidence="1">
        <name>Mg(2+)</name>
        <dbReference type="ChEBI" id="CHEBI:18420"/>
    </cofactor>
    <text evidence="1">Binds 2 magnesium ions per subunit.</text>
</comment>
<dbReference type="PATRIC" id="fig|76859.3.peg.1889"/>
<reference evidence="2 3" key="1">
    <citation type="submission" date="2015-09" db="EMBL/GenBank/DDBJ databases">
        <authorList>
            <person name="Jackson K.R."/>
            <person name="Lunt B.L."/>
            <person name="Fisher J.N.B."/>
            <person name="Gardner A.V."/>
            <person name="Bailey M.E."/>
            <person name="Deus L.M."/>
            <person name="Earl A.S."/>
            <person name="Gibby P.D."/>
            <person name="Hartmann K.A."/>
            <person name="Liu J.E."/>
            <person name="Manci A.M."/>
            <person name="Nielsen D.A."/>
            <person name="Solomon M.B."/>
            <person name="Breakwell D.P."/>
            <person name="Burnett S.H."/>
            <person name="Grose J.H."/>
        </authorList>
    </citation>
    <scope>NUCLEOTIDE SEQUENCE [LARGE SCALE GENOMIC DNA]</scope>
    <source>
        <strain evidence="2 3">KCOM 1279</strain>
    </source>
</reference>
<feature type="binding site" evidence="1">
    <location>
        <position position="36"/>
    </location>
    <ligand>
        <name>Mg(2+)</name>
        <dbReference type="ChEBI" id="CHEBI:18420"/>
        <label>1</label>
    </ligand>
</feature>
<dbReference type="AlphaFoldDB" id="A0A0M4RQ98"/>
<protein>
    <recommendedName>
        <fullName evidence="4">ADP-ribosylglycohydrolase</fullName>
    </recommendedName>
</protein>
<evidence type="ECO:0000313" key="2">
    <source>
        <dbReference type="EMBL" id="ALF18372.1"/>
    </source>
</evidence>
<dbReference type="InterPro" id="IPR036705">
    <property type="entry name" value="Ribosyl_crysJ1_sf"/>
</dbReference>
<feature type="binding site" evidence="1">
    <location>
        <position position="223"/>
    </location>
    <ligand>
        <name>Mg(2+)</name>
        <dbReference type="ChEBI" id="CHEBI:18420"/>
        <label>1</label>
    </ligand>
</feature>
<dbReference type="Pfam" id="PF03747">
    <property type="entry name" value="ADP_ribosyl_GH"/>
    <property type="match status" value="1"/>
</dbReference>
<name>A0A0M4RQ98_9FUSO</name>
<dbReference type="EMBL" id="CP012713">
    <property type="protein sequence ID" value="ALF18372.1"/>
    <property type="molecule type" value="Genomic_DNA"/>
</dbReference>
<dbReference type="InterPro" id="IPR005502">
    <property type="entry name" value="Ribosyl_crysJ1"/>
</dbReference>
<dbReference type="OrthoDB" id="9814572at2"/>
<evidence type="ECO:0000313" key="3">
    <source>
        <dbReference type="Proteomes" id="UP000063147"/>
    </source>
</evidence>
<evidence type="ECO:0000256" key="1">
    <source>
        <dbReference type="PIRSR" id="PIRSR605502-1"/>
    </source>
</evidence>
<sequence>MIGAIIGDVIGSFYEGKIKKAKSKNFELFTPYSICTDDTIMTIAVGQALVNTYQEKEISIIQKELIKEMQRLGKIYPYSRYGKQFSHWLREENPKPYNSFGNGSGMRVSSVAWLYDNLEDVNKYAEITASVSHNHPEGIKGACAIASAIYLASQKKSKDEIKKYIEEKFEYILKPISQVVEEESNYGTSSQITVPVAIQAFLEGKDFEDVLRTALFAGGDTDTIACMACSIAEVYYEISDNLLEFAYSRMDLPLKKPLKNILMLIKEKNRLNDNLKKVFALLKNENI</sequence>
<dbReference type="GO" id="GO:0046872">
    <property type="term" value="F:metal ion binding"/>
    <property type="evidence" value="ECO:0007669"/>
    <property type="project" value="UniProtKB-KW"/>
</dbReference>
<feature type="binding site" evidence="1">
    <location>
        <position position="220"/>
    </location>
    <ligand>
        <name>Mg(2+)</name>
        <dbReference type="ChEBI" id="CHEBI:18420"/>
        <label>1</label>
    </ligand>
</feature>